<protein>
    <submittedName>
        <fullName evidence="1">Uncharacterized protein</fullName>
    </submittedName>
</protein>
<name>A0A1M6H0Y4_9BACT</name>
<evidence type="ECO:0000313" key="2">
    <source>
        <dbReference type="Proteomes" id="UP000184510"/>
    </source>
</evidence>
<dbReference type="EMBL" id="FQYR01000003">
    <property type="protein sequence ID" value="SHJ15860.1"/>
    <property type="molecule type" value="Genomic_DNA"/>
</dbReference>
<dbReference type="AlphaFoldDB" id="A0A1M6H0Y4"/>
<accession>A0A1M6H0Y4</accession>
<proteinExistence type="predicted"/>
<dbReference type="OrthoDB" id="9852870at2"/>
<dbReference type="RefSeq" id="WP_143158707.1">
    <property type="nucleotide sequence ID" value="NZ_FQYR01000003.1"/>
</dbReference>
<gene>
    <name evidence="1" type="ORF">SAMN02745181_1331</name>
</gene>
<keyword evidence="2" id="KW-1185">Reference proteome</keyword>
<dbReference type="STRING" id="1123071.SAMN02745181_1331"/>
<reference evidence="1 2" key="1">
    <citation type="submission" date="2016-11" db="EMBL/GenBank/DDBJ databases">
        <authorList>
            <person name="Jaros S."/>
            <person name="Januszkiewicz K."/>
            <person name="Wedrychowicz H."/>
        </authorList>
    </citation>
    <scope>NUCLEOTIDE SEQUENCE [LARGE SCALE GENOMIC DNA]</scope>
    <source>
        <strain evidence="1 2">DSM 18772</strain>
    </source>
</reference>
<sequence>MAGLSDRERKMGVAVIAIIVVFGHVFGSKKLVDAFNTKKAELAKLEQEARVLVEGGDTEGILEDKQWLAEHEPEPQTYEDVQTELQKFLETSCTQAGLTPFGVELKKDIDAELGLFGNYRRVRIQISAKGDQQQIVQWLVKIHQPENFRALTYLKLEADKKEEGVVICHIIADQWLVPEF</sequence>
<evidence type="ECO:0000313" key="1">
    <source>
        <dbReference type="EMBL" id="SHJ15860.1"/>
    </source>
</evidence>
<organism evidence="1 2">
    <name type="scientific">Rubritalea squalenifaciens DSM 18772</name>
    <dbReference type="NCBI Taxonomy" id="1123071"/>
    <lineage>
        <taxon>Bacteria</taxon>
        <taxon>Pseudomonadati</taxon>
        <taxon>Verrucomicrobiota</taxon>
        <taxon>Verrucomicrobiia</taxon>
        <taxon>Verrucomicrobiales</taxon>
        <taxon>Rubritaleaceae</taxon>
        <taxon>Rubritalea</taxon>
    </lineage>
</organism>
<dbReference type="InParanoid" id="A0A1M6H0Y4"/>
<dbReference type="Proteomes" id="UP000184510">
    <property type="component" value="Unassembled WGS sequence"/>
</dbReference>